<name>W1PNE5_AMBTC</name>
<dbReference type="Gene3D" id="3.50.30.30">
    <property type="match status" value="1"/>
</dbReference>
<proteinExistence type="inferred from homology"/>
<comment type="similarity">
    <text evidence="1">Belongs to the peptidase S8 family.</text>
</comment>
<dbReference type="HOGENOM" id="CLU_000625_0_1_1"/>
<sequence>MSFSTNEEWHKSMLASLSAEAGHLYTYSLVVHGFSARLSRAHLARLEELPGHRATHRDAYAKLFTTRTPRFLGLRNKNAICPAASFGRDVIVGSLTLGFGPTAGASLIMGCPWCQRGGRGRVRMVPDSPHHSATGNSSVHSPSARIYEPLADQSLSMIPTLQGISMAMAYIHPRQLQAVLSACHVQGVWFTDSDESAATDVLADMDQAIADGVDVMSLSLGFDQTPYYDDVIAIGAFAALEKRIFVACAAGNDGPSPNSINNGAPWIMTVGAGTIDQSFAGSVTLGNGVTIEGDSYSSEDASVSGAPLYYGVGNATEMACSALDPAKV</sequence>
<dbReference type="InterPro" id="IPR000209">
    <property type="entry name" value="Peptidase_S8/S53_dom"/>
</dbReference>
<protein>
    <recommendedName>
        <fullName evidence="7">Peptidase S8/S53 domain-containing protein</fullName>
    </recommendedName>
</protein>
<dbReference type="Pfam" id="PF00082">
    <property type="entry name" value="Peptidase_S8"/>
    <property type="match status" value="1"/>
</dbReference>
<dbReference type="Gene3D" id="3.40.50.200">
    <property type="entry name" value="Peptidase S8/S53 domain"/>
    <property type="match status" value="1"/>
</dbReference>
<evidence type="ECO:0000313" key="5">
    <source>
        <dbReference type="EMBL" id="ERN08675.1"/>
    </source>
</evidence>
<dbReference type="eggNOG" id="ENOG502QTDB">
    <property type="taxonomic scope" value="Eukaryota"/>
</dbReference>
<dbReference type="GO" id="GO:0006508">
    <property type="term" value="P:proteolysis"/>
    <property type="evidence" value="ECO:0007669"/>
    <property type="project" value="InterPro"/>
</dbReference>
<dbReference type="InterPro" id="IPR036852">
    <property type="entry name" value="Peptidase_S8/S53_dom_sf"/>
</dbReference>
<accession>W1PNE5</accession>
<organism evidence="5 6">
    <name type="scientific">Amborella trichopoda</name>
    <dbReference type="NCBI Taxonomy" id="13333"/>
    <lineage>
        <taxon>Eukaryota</taxon>
        <taxon>Viridiplantae</taxon>
        <taxon>Streptophyta</taxon>
        <taxon>Embryophyta</taxon>
        <taxon>Tracheophyta</taxon>
        <taxon>Spermatophyta</taxon>
        <taxon>Magnoliopsida</taxon>
        <taxon>Amborellales</taxon>
        <taxon>Amborellaceae</taxon>
        <taxon>Amborella</taxon>
    </lineage>
</organism>
<evidence type="ECO:0000313" key="6">
    <source>
        <dbReference type="Proteomes" id="UP000017836"/>
    </source>
</evidence>
<dbReference type="InterPro" id="IPR010259">
    <property type="entry name" value="S8pro/Inhibitor_I9"/>
</dbReference>
<dbReference type="InterPro" id="IPR037045">
    <property type="entry name" value="S8pro/Inhibitor_I9_sf"/>
</dbReference>
<dbReference type="PANTHER" id="PTHR10795">
    <property type="entry name" value="PROPROTEIN CONVERTASE SUBTILISIN/KEXIN"/>
    <property type="match status" value="1"/>
</dbReference>
<gene>
    <name evidence="5" type="ORF">AMTR_s00017p00216660</name>
</gene>
<dbReference type="GO" id="GO:0004252">
    <property type="term" value="F:serine-type endopeptidase activity"/>
    <property type="evidence" value="ECO:0007669"/>
    <property type="project" value="InterPro"/>
</dbReference>
<keyword evidence="2" id="KW-0732">Signal</keyword>
<dbReference type="Gramene" id="ERN08675">
    <property type="protein sequence ID" value="ERN08675"/>
    <property type="gene ID" value="AMTR_s00017p00216660"/>
</dbReference>
<evidence type="ECO:0000259" key="4">
    <source>
        <dbReference type="Pfam" id="PF05922"/>
    </source>
</evidence>
<dbReference type="Pfam" id="PF05922">
    <property type="entry name" value="Inhibitor_I9"/>
    <property type="match status" value="1"/>
</dbReference>
<dbReference type="AlphaFoldDB" id="W1PNE5"/>
<keyword evidence="6" id="KW-1185">Reference proteome</keyword>
<evidence type="ECO:0000259" key="3">
    <source>
        <dbReference type="Pfam" id="PF00082"/>
    </source>
</evidence>
<dbReference type="STRING" id="13333.W1PNE5"/>
<dbReference type="SUPFAM" id="SSF52743">
    <property type="entry name" value="Subtilisin-like"/>
    <property type="match status" value="1"/>
</dbReference>
<evidence type="ECO:0000256" key="1">
    <source>
        <dbReference type="ARBA" id="ARBA00011073"/>
    </source>
</evidence>
<dbReference type="EMBL" id="KI393256">
    <property type="protein sequence ID" value="ERN08675.1"/>
    <property type="molecule type" value="Genomic_DNA"/>
</dbReference>
<dbReference type="Proteomes" id="UP000017836">
    <property type="component" value="Unassembled WGS sequence"/>
</dbReference>
<dbReference type="InterPro" id="IPR045051">
    <property type="entry name" value="SBT"/>
</dbReference>
<reference evidence="6" key="1">
    <citation type="journal article" date="2013" name="Science">
        <title>The Amborella genome and the evolution of flowering plants.</title>
        <authorList>
            <consortium name="Amborella Genome Project"/>
        </authorList>
    </citation>
    <scope>NUCLEOTIDE SEQUENCE [LARGE SCALE GENOMIC DNA]</scope>
</reference>
<evidence type="ECO:0000256" key="2">
    <source>
        <dbReference type="ARBA" id="ARBA00022729"/>
    </source>
</evidence>
<evidence type="ECO:0008006" key="7">
    <source>
        <dbReference type="Google" id="ProtNLM"/>
    </source>
</evidence>
<feature type="domain" description="Peptidase S8/S53" evidence="3">
    <location>
        <begin position="183"/>
        <end position="277"/>
    </location>
</feature>
<feature type="domain" description="Inhibitor I9" evidence="4">
    <location>
        <begin position="3"/>
        <end position="60"/>
    </location>
</feature>
<dbReference type="Gene3D" id="3.30.70.80">
    <property type="entry name" value="Peptidase S8 propeptide/proteinase inhibitor I9"/>
    <property type="match status" value="1"/>
</dbReference>